<feature type="region of interest" description="Disordered" evidence="1">
    <location>
        <begin position="23"/>
        <end position="47"/>
    </location>
</feature>
<evidence type="ECO:0000313" key="4">
    <source>
        <dbReference type="Proteomes" id="UP000644147"/>
    </source>
</evidence>
<proteinExistence type="predicted"/>
<protein>
    <submittedName>
        <fullName evidence="3">Uncharacterized protein</fullName>
    </submittedName>
</protein>
<comment type="caution">
    <text evidence="3">The sequence shown here is derived from an EMBL/GenBank/DDBJ whole genome shotgun (WGS) entry which is preliminary data.</text>
</comment>
<organism evidence="3 4">
    <name type="scientific">Adhaeribacter terrigena</name>
    <dbReference type="NCBI Taxonomy" id="2793070"/>
    <lineage>
        <taxon>Bacteria</taxon>
        <taxon>Pseudomonadati</taxon>
        <taxon>Bacteroidota</taxon>
        <taxon>Cytophagia</taxon>
        <taxon>Cytophagales</taxon>
        <taxon>Hymenobacteraceae</taxon>
        <taxon>Adhaeribacter</taxon>
    </lineage>
</organism>
<dbReference type="EMBL" id="JAEHFX010000005">
    <property type="protein sequence ID" value="MBK0403648.1"/>
    <property type="molecule type" value="Genomic_DNA"/>
</dbReference>
<gene>
    <name evidence="3" type="ORF">I5M27_11675</name>
</gene>
<feature type="chain" id="PRO_5045598154" evidence="2">
    <location>
        <begin position="20"/>
        <end position="88"/>
    </location>
</feature>
<dbReference type="Proteomes" id="UP000644147">
    <property type="component" value="Unassembled WGS sequence"/>
</dbReference>
<sequence>MKKLLFLLAALLQTALVMANRPTEQQMPKQKFTAGSAQPSLKNTTQPAKKAIRSWFIISDQDEVLRPDRGPLPQGVKTPVQHIFYQHK</sequence>
<evidence type="ECO:0000256" key="1">
    <source>
        <dbReference type="SAM" id="MobiDB-lite"/>
    </source>
</evidence>
<feature type="signal peptide" evidence="2">
    <location>
        <begin position="1"/>
        <end position="19"/>
    </location>
</feature>
<dbReference type="RefSeq" id="WP_200506392.1">
    <property type="nucleotide sequence ID" value="NZ_JAEHFX010000005.1"/>
</dbReference>
<name>A0ABS1C2L8_9BACT</name>
<reference evidence="3 4" key="1">
    <citation type="submission" date="2020-12" db="EMBL/GenBank/DDBJ databases">
        <title>Bacterial novel species Adhaeribacter sp. BT258 isolated from soil.</title>
        <authorList>
            <person name="Jung H.-Y."/>
        </authorList>
    </citation>
    <scope>NUCLEOTIDE SEQUENCE [LARGE SCALE GENOMIC DNA]</scope>
    <source>
        <strain evidence="3 4">BT258</strain>
    </source>
</reference>
<accession>A0ABS1C2L8</accession>
<keyword evidence="2" id="KW-0732">Signal</keyword>
<evidence type="ECO:0000313" key="3">
    <source>
        <dbReference type="EMBL" id="MBK0403648.1"/>
    </source>
</evidence>
<evidence type="ECO:0000256" key="2">
    <source>
        <dbReference type="SAM" id="SignalP"/>
    </source>
</evidence>
<keyword evidence="4" id="KW-1185">Reference proteome</keyword>